<dbReference type="STRING" id="80876.SAMN05421779_102761"/>
<dbReference type="EMBL" id="FTOA01000002">
    <property type="protein sequence ID" value="SIS60556.1"/>
    <property type="molecule type" value="Genomic_DNA"/>
</dbReference>
<dbReference type="GO" id="GO:0003677">
    <property type="term" value="F:DNA binding"/>
    <property type="evidence" value="ECO:0007669"/>
    <property type="project" value="UniProtKB-KW"/>
</dbReference>
<keyword evidence="3 6" id="KW-0731">Sigma factor</keyword>
<evidence type="ECO:0000313" key="10">
    <source>
        <dbReference type="Proteomes" id="UP000185678"/>
    </source>
</evidence>
<dbReference type="PANTHER" id="PTHR43133">
    <property type="entry name" value="RNA POLYMERASE ECF-TYPE SIGMA FACTO"/>
    <property type="match status" value="1"/>
</dbReference>
<dbReference type="GO" id="GO:0006352">
    <property type="term" value="P:DNA-templated transcription initiation"/>
    <property type="evidence" value="ECO:0007669"/>
    <property type="project" value="InterPro"/>
</dbReference>
<dbReference type="InterPro" id="IPR013325">
    <property type="entry name" value="RNA_pol_sigma_r2"/>
</dbReference>
<dbReference type="InterPro" id="IPR036388">
    <property type="entry name" value="WH-like_DNA-bd_sf"/>
</dbReference>
<sequence length="193" mass="21465">MAGSAERSVTDPDADLVLLVGQGDRSACEMLVGRHLNRVTAVAYRVLGNSADAEDVAQEVFLKVWQHAVGWRPGQALFSTWLHTVTINLCRDRLRKRRESSLDDAGDVADERHDAEKTLQSSRVSHVVDKALANLPERQRMALTLCHYQGLTNIEAAEIMEVSVEAVESLLSRARRSLRVQLQDQIADLRGEP</sequence>
<evidence type="ECO:0000259" key="8">
    <source>
        <dbReference type="Pfam" id="PF08281"/>
    </source>
</evidence>
<dbReference type="Gene3D" id="1.10.1740.10">
    <property type="match status" value="1"/>
</dbReference>
<protein>
    <recommendedName>
        <fullName evidence="6">RNA polymerase sigma factor</fullName>
    </recommendedName>
</protein>
<keyword evidence="5 6" id="KW-0804">Transcription</keyword>
<keyword evidence="4 6" id="KW-0238">DNA-binding</keyword>
<evidence type="ECO:0000256" key="1">
    <source>
        <dbReference type="ARBA" id="ARBA00010641"/>
    </source>
</evidence>
<dbReference type="PANTHER" id="PTHR43133:SF8">
    <property type="entry name" value="RNA POLYMERASE SIGMA FACTOR HI_1459-RELATED"/>
    <property type="match status" value="1"/>
</dbReference>
<comment type="similarity">
    <text evidence="1 6">Belongs to the sigma-70 factor family. ECF subfamily.</text>
</comment>
<keyword evidence="10" id="KW-1185">Reference proteome</keyword>
<dbReference type="InterPro" id="IPR007627">
    <property type="entry name" value="RNA_pol_sigma70_r2"/>
</dbReference>
<evidence type="ECO:0000313" key="9">
    <source>
        <dbReference type="EMBL" id="SIS60556.1"/>
    </source>
</evidence>
<dbReference type="AlphaFoldDB" id="A0A1N7KG22"/>
<dbReference type="InterPro" id="IPR013324">
    <property type="entry name" value="RNA_pol_sigma_r3/r4-like"/>
</dbReference>
<dbReference type="CDD" id="cd06171">
    <property type="entry name" value="Sigma70_r4"/>
    <property type="match status" value="1"/>
</dbReference>
<evidence type="ECO:0000256" key="6">
    <source>
        <dbReference type="RuleBase" id="RU000716"/>
    </source>
</evidence>
<keyword evidence="2 6" id="KW-0805">Transcription regulation</keyword>
<evidence type="ECO:0000256" key="2">
    <source>
        <dbReference type="ARBA" id="ARBA00023015"/>
    </source>
</evidence>
<dbReference type="NCBIfam" id="TIGR02937">
    <property type="entry name" value="sigma70-ECF"/>
    <property type="match status" value="1"/>
</dbReference>
<dbReference type="GO" id="GO:0016987">
    <property type="term" value="F:sigma factor activity"/>
    <property type="evidence" value="ECO:0007669"/>
    <property type="project" value="UniProtKB-KW"/>
</dbReference>
<dbReference type="InterPro" id="IPR000838">
    <property type="entry name" value="RNA_pol_sigma70_ECF_CS"/>
</dbReference>
<feature type="domain" description="RNA polymerase sigma-70 region 2" evidence="7">
    <location>
        <begin position="31"/>
        <end position="98"/>
    </location>
</feature>
<evidence type="ECO:0000256" key="3">
    <source>
        <dbReference type="ARBA" id="ARBA00023082"/>
    </source>
</evidence>
<dbReference type="Pfam" id="PF08281">
    <property type="entry name" value="Sigma70_r4_2"/>
    <property type="match status" value="1"/>
</dbReference>
<dbReference type="InterPro" id="IPR039425">
    <property type="entry name" value="RNA_pol_sigma-70-like"/>
</dbReference>
<dbReference type="InterPro" id="IPR014284">
    <property type="entry name" value="RNA_pol_sigma-70_dom"/>
</dbReference>
<dbReference type="SUPFAM" id="SSF88659">
    <property type="entry name" value="Sigma3 and sigma4 domains of RNA polymerase sigma factors"/>
    <property type="match status" value="1"/>
</dbReference>
<dbReference type="Pfam" id="PF04542">
    <property type="entry name" value="Sigma70_r2"/>
    <property type="match status" value="1"/>
</dbReference>
<evidence type="ECO:0000259" key="7">
    <source>
        <dbReference type="Pfam" id="PF04542"/>
    </source>
</evidence>
<dbReference type="PROSITE" id="PS01063">
    <property type="entry name" value="SIGMA70_ECF"/>
    <property type="match status" value="1"/>
</dbReference>
<proteinExistence type="inferred from homology"/>
<dbReference type="Gene3D" id="1.10.10.10">
    <property type="entry name" value="Winged helix-like DNA-binding domain superfamily/Winged helix DNA-binding domain"/>
    <property type="match status" value="1"/>
</dbReference>
<dbReference type="InterPro" id="IPR013249">
    <property type="entry name" value="RNA_pol_sigma70_r4_t2"/>
</dbReference>
<feature type="domain" description="RNA polymerase sigma factor 70 region 4 type 2" evidence="8">
    <location>
        <begin position="128"/>
        <end position="178"/>
    </location>
</feature>
<accession>A0A1N7KG22</accession>
<name>A0A1N7KG22_9PROT</name>
<dbReference type="Proteomes" id="UP000185678">
    <property type="component" value="Unassembled WGS sequence"/>
</dbReference>
<organism evidence="9 10">
    <name type="scientific">Insolitispirillum peregrinum</name>
    <dbReference type="NCBI Taxonomy" id="80876"/>
    <lineage>
        <taxon>Bacteria</taxon>
        <taxon>Pseudomonadati</taxon>
        <taxon>Pseudomonadota</taxon>
        <taxon>Alphaproteobacteria</taxon>
        <taxon>Rhodospirillales</taxon>
        <taxon>Novispirillaceae</taxon>
        <taxon>Insolitispirillum</taxon>
    </lineage>
</organism>
<reference evidence="9 10" key="1">
    <citation type="submission" date="2017-01" db="EMBL/GenBank/DDBJ databases">
        <authorList>
            <person name="Mah S.A."/>
            <person name="Swanson W.J."/>
            <person name="Moy G.W."/>
            <person name="Vacquier V.D."/>
        </authorList>
    </citation>
    <scope>NUCLEOTIDE SEQUENCE [LARGE SCALE GENOMIC DNA]</scope>
    <source>
        <strain evidence="9 10">DSM 11589</strain>
    </source>
</reference>
<dbReference type="NCBIfam" id="NF004113">
    <property type="entry name" value="PRK05602.1"/>
    <property type="match status" value="1"/>
</dbReference>
<evidence type="ECO:0000256" key="5">
    <source>
        <dbReference type="ARBA" id="ARBA00023163"/>
    </source>
</evidence>
<gene>
    <name evidence="9" type="ORF">SAMN05421779_102761</name>
</gene>
<evidence type="ECO:0000256" key="4">
    <source>
        <dbReference type="ARBA" id="ARBA00023125"/>
    </source>
</evidence>
<dbReference type="SUPFAM" id="SSF88946">
    <property type="entry name" value="Sigma2 domain of RNA polymerase sigma factors"/>
    <property type="match status" value="1"/>
</dbReference>